<organism evidence="1 2">
    <name type="scientific">Rhododendron griersonianum</name>
    <dbReference type="NCBI Taxonomy" id="479676"/>
    <lineage>
        <taxon>Eukaryota</taxon>
        <taxon>Viridiplantae</taxon>
        <taxon>Streptophyta</taxon>
        <taxon>Embryophyta</taxon>
        <taxon>Tracheophyta</taxon>
        <taxon>Spermatophyta</taxon>
        <taxon>Magnoliopsida</taxon>
        <taxon>eudicotyledons</taxon>
        <taxon>Gunneridae</taxon>
        <taxon>Pentapetalae</taxon>
        <taxon>asterids</taxon>
        <taxon>Ericales</taxon>
        <taxon>Ericaceae</taxon>
        <taxon>Ericoideae</taxon>
        <taxon>Rhodoreae</taxon>
        <taxon>Rhododendron</taxon>
    </lineage>
</organism>
<sequence>MFSTWLCKLIKQGWRLLLKEGTLLQRVLKAKYFPSSSFLEALPASNPSWTWQSILKGRRVLVEGIRWRIGNGRRVRGDQDPWIPRPNGFCPINATEGRGMRACDLIDTDQDAALVHAIPLSSSDVEDRWIWHY</sequence>
<keyword evidence="2" id="KW-1185">Reference proteome</keyword>
<evidence type="ECO:0000313" key="2">
    <source>
        <dbReference type="Proteomes" id="UP000823749"/>
    </source>
</evidence>
<accession>A0AAV6JJ60</accession>
<evidence type="ECO:0000313" key="1">
    <source>
        <dbReference type="EMBL" id="KAG5541122.1"/>
    </source>
</evidence>
<dbReference type="AlphaFoldDB" id="A0AAV6JJ60"/>
<dbReference type="Proteomes" id="UP000823749">
    <property type="component" value="Chromosome 7"/>
</dbReference>
<proteinExistence type="predicted"/>
<gene>
    <name evidence="1" type="ORF">RHGRI_021110</name>
</gene>
<comment type="caution">
    <text evidence="1">The sequence shown here is derived from an EMBL/GenBank/DDBJ whole genome shotgun (WGS) entry which is preliminary data.</text>
</comment>
<reference evidence="1" key="1">
    <citation type="submission" date="2020-08" db="EMBL/GenBank/DDBJ databases">
        <title>Plant Genome Project.</title>
        <authorList>
            <person name="Zhang R.-G."/>
        </authorList>
    </citation>
    <scope>NUCLEOTIDE SEQUENCE</scope>
    <source>
        <strain evidence="1">WSP0</strain>
        <tissue evidence="1">Leaf</tissue>
    </source>
</reference>
<dbReference type="EMBL" id="JACTNZ010000007">
    <property type="protein sequence ID" value="KAG5541122.1"/>
    <property type="molecule type" value="Genomic_DNA"/>
</dbReference>
<name>A0AAV6JJ60_9ERIC</name>
<protein>
    <submittedName>
        <fullName evidence="1">Uncharacterized protein</fullName>
    </submittedName>
</protein>